<dbReference type="InterPro" id="IPR044957">
    <property type="entry name" value="Ribosomal_bL32_bact"/>
</dbReference>
<evidence type="ECO:0000313" key="7">
    <source>
        <dbReference type="Proteomes" id="UP000177747"/>
    </source>
</evidence>
<dbReference type="InterPro" id="IPR002677">
    <property type="entry name" value="Ribosomal_bL32"/>
</dbReference>
<dbReference type="GO" id="GO:0015934">
    <property type="term" value="C:large ribosomal subunit"/>
    <property type="evidence" value="ECO:0007669"/>
    <property type="project" value="InterPro"/>
</dbReference>
<evidence type="ECO:0000256" key="3">
    <source>
        <dbReference type="ARBA" id="ARBA00023274"/>
    </source>
</evidence>
<comment type="caution">
    <text evidence="6">The sequence shown here is derived from an EMBL/GenBank/DDBJ whole genome shotgun (WGS) entry which is preliminary data.</text>
</comment>
<dbReference type="GO" id="GO:0003735">
    <property type="term" value="F:structural constituent of ribosome"/>
    <property type="evidence" value="ECO:0007669"/>
    <property type="project" value="InterPro"/>
</dbReference>
<organism evidence="6 7">
    <name type="scientific">Candidatus Curtissbacteria bacterium RIFCSPLOWO2_02_41_11</name>
    <dbReference type="NCBI Taxonomy" id="1797731"/>
    <lineage>
        <taxon>Bacteria</taxon>
        <taxon>Candidatus Curtissiibacteriota</taxon>
    </lineage>
</organism>
<dbReference type="HAMAP" id="MF_00340">
    <property type="entry name" value="Ribosomal_bL32"/>
    <property type="match status" value="1"/>
</dbReference>
<keyword evidence="3 5" id="KW-0687">Ribonucleoprotein</keyword>
<gene>
    <name evidence="5" type="primary">rpmF</name>
    <name evidence="6" type="ORF">A2W70_02015</name>
</gene>
<dbReference type="SUPFAM" id="SSF57829">
    <property type="entry name" value="Zn-binding ribosomal proteins"/>
    <property type="match status" value="1"/>
</dbReference>
<proteinExistence type="inferred from homology"/>
<dbReference type="AlphaFoldDB" id="A0A1F5HSR7"/>
<dbReference type="STRING" id="1797731.A2W70_02015"/>
<keyword evidence="2 5" id="KW-0689">Ribosomal protein</keyword>
<dbReference type="Pfam" id="PF01783">
    <property type="entry name" value="Ribosomal_L32p"/>
    <property type="match status" value="1"/>
</dbReference>
<dbReference type="EMBL" id="MFBU01000009">
    <property type="protein sequence ID" value="OGE07192.1"/>
    <property type="molecule type" value="Genomic_DNA"/>
</dbReference>
<dbReference type="NCBIfam" id="TIGR01031">
    <property type="entry name" value="rpmF_bact"/>
    <property type="match status" value="1"/>
</dbReference>
<evidence type="ECO:0000256" key="1">
    <source>
        <dbReference type="ARBA" id="ARBA00008560"/>
    </source>
</evidence>
<name>A0A1F5HSR7_9BACT</name>
<evidence type="ECO:0000256" key="2">
    <source>
        <dbReference type="ARBA" id="ARBA00022980"/>
    </source>
</evidence>
<dbReference type="Proteomes" id="UP000177747">
    <property type="component" value="Unassembled WGS sequence"/>
</dbReference>
<protein>
    <recommendedName>
        <fullName evidence="4 5">Large ribosomal subunit protein bL32</fullName>
    </recommendedName>
</protein>
<comment type="similarity">
    <text evidence="1 5">Belongs to the bacterial ribosomal protein bL32 family.</text>
</comment>
<reference evidence="6 7" key="1">
    <citation type="journal article" date="2016" name="Nat. Commun.">
        <title>Thousands of microbial genomes shed light on interconnected biogeochemical processes in an aquifer system.</title>
        <authorList>
            <person name="Anantharaman K."/>
            <person name="Brown C.T."/>
            <person name="Hug L.A."/>
            <person name="Sharon I."/>
            <person name="Castelle C.J."/>
            <person name="Probst A.J."/>
            <person name="Thomas B.C."/>
            <person name="Singh A."/>
            <person name="Wilkins M.J."/>
            <person name="Karaoz U."/>
            <person name="Brodie E.L."/>
            <person name="Williams K.H."/>
            <person name="Hubbard S.S."/>
            <person name="Banfield J.F."/>
        </authorList>
    </citation>
    <scope>NUCLEOTIDE SEQUENCE [LARGE SCALE GENOMIC DNA]</scope>
</reference>
<sequence>MAPLPKKKHAKARTKTRKAAINLSLPHLVTCSKCQNLKLPHRVCPTCGFYKEGVALKMANEKKK</sequence>
<dbReference type="InterPro" id="IPR011332">
    <property type="entry name" value="Ribosomal_zn-bd"/>
</dbReference>
<dbReference type="GO" id="GO:0006412">
    <property type="term" value="P:translation"/>
    <property type="evidence" value="ECO:0007669"/>
    <property type="project" value="UniProtKB-UniRule"/>
</dbReference>
<evidence type="ECO:0000256" key="5">
    <source>
        <dbReference type="HAMAP-Rule" id="MF_00340"/>
    </source>
</evidence>
<accession>A0A1F5HSR7</accession>
<dbReference type="PANTHER" id="PTHR35534:SF1">
    <property type="entry name" value="LARGE RIBOSOMAL SUBUNIT PROTEIN BL32"/>
    <property type="match status" value="1"/>
</dbReference>
<dbReference type="PANTHER" id="PTHR35534">
    <property type="entry name" value="50S RIBOSOMAL PROTEIN L32"/>
    <property type="match status" value="1"/>
</dbReference>
<evidence type="ECO:0000313" key="6">
    <source>
        <dbReference type="EMBL" id="OGE07192.1"/>
    </source>
</evidence>
<evidence type="ECO:0000256" key="4">
    <source>
        <dbReference type="ARBA" id="ARBA00035178"/>
    </source>
</evidence>